<reference evidence="9" key="1">
    <citation type="journal article" date="2018" name="Front. Microbiol.">
        <title>Comparative Genomics of the Herbivore Gut Symbiont Lactobacillus reuteri Reveals Genetic Diversity and Lifestyle Adaptation.</title>
        <authorList>
            <person name="Zhao J."/>
        </authorList>
    </citation>
    <scope>NUCLEOTIDE SEQUENCE [LARGE SCALE GENOMIC DNA]</scope>
    <source>
        <strain evidence="9">LR9</strain>
    </source>
</reference>
<dbReference type="InterPro" id="IPR011010">
    <property type="entry name" value="DNA_brk_join_enz"/>
</dbReference>
<feature type="non-terminal residue" evidence="8">
    <location>
        <position position="401"/>
    </location>
</feature>
<dbReference type="Pfam" id="PF14659">
    <property type="entry name" value="Phage_int_SAM_3"/>
    <property type="match status" value="1"/>
</dbReference>
<gene>
    <name evidence="8" type="ORF">DKZ35_03625</name>
</gene>
<dbReference type="PROSITE" id="PS51898">
    <property type="entry name" value="TYR_RECOMBINASE"/>
    <property type="match status" value="1"/>
</dbReference>
<dbReference type="GO" id="GO:0006310">
    <property type="term" value="P:DNA recombination"/>
    <property type="evidence" value="ECO:0007669"/>
    <property type="project" value="UniProtKB-KW"/>
</dbReference>
<dbReference type="GO" id="GO:0015074">
    <property type="term" value="P:DNA integration"/>
    <property type="evidence" value="ECO:0007669"/>
    <property type="project" value="UniProtKB-KW"/>
</dbReference>
<evidence type="ECO:0000313" key="8">
    <source>
        <dbReference type="EMBL" id="PWT37764.1"/>
    </source>
</evidence>
<protein>
    <submittedName>
        <fullName evidence="8">Site-specific integrase</fullName>
    </submittedName>
</protein>
<sequence length="401" mass="46522">MNGNVRKRGKKWYYRFDIADKDGKRRQYERVGGDSYKEAMHRLRVALELYENTGAVTNTDKISTHDYFEFWYDNYVKTNLSKNTQLNYRHVLDKYVQPTLGIYQLSKVTPELIQKTINKIADSTEYKPDHSRLHGHTVEIILMVIKEGFRQAVHPWHILTQSPAEYVRQPKYNHPKTTREDLKIITLQQFNQLLEQFPLGHPFHLPLLISFYTGMRRGEVAGLEWDNVSLPDAEINVTQQMKQYSKTDVRLGKLKTAASYRTIAIGDQLIHALKVQRRLQNENRLRYGKNYHESNFVCTKENGKPVTPNSIKYYASTVTKELGFPFNFHSLRHTHATMLLEAGASAKEVQVRLGHNKIATTLDTYVHLSNKKKHQTANLLDQIAKIITTRQTGGLHIGYKP</sequence>
<feature type="domain" description="Tyr recombinase" evidence="6">
    <location>
        <begin position="180"/>
        <end position="378"/>
    </location>
</feature>
<feature type="domain" description="Core-binding (CB)" evidence="7">
    <location>
        <begin position="66"/>
        <end position="153"/>
    </location>
</feature>
<dbReference type="AlphaFoldDB" id="A0ABD6Y7I5"/>
<dbReference type="Pfam" id="PF00589">
    <property type="entry name" value="Phage_integrase"/>
    <property type="match status" value="1"/>
</dbReference>
<dbReference type="SUPFAM" id="SSF56349">
    <property type="entry name" value="DNA breaking-rejoining enzymes"/>
    <property type="match status" value="1"/>
</dbReference>
<comment type="similarity">
    <text evidence="1">Belongs to the 'phage' integrase family.</text>
</comment>
<dbReference type="GO" id="GO:0003677">
    <property type="term" value="F:DNA binding"/>
    <property type="evidence" value="ECO:0007669"/>
    <property type="project" value="UniProtKB-UniRule"/>
</dbReference>
<accession>A0ABD6Y7I5</accession>
<dbReference type="EMBL" id="QGHV01000015">
    <property type="protein sequence ID" value="PWT37764.1"/>
    <property type="molecule type" value="Genomic_DNA"/>
</dbReference>
<dbReference type="CDD" id="cd01189">
    <property type="entry name" value="INT_ICEBs1_C_like"/>
    <property type="match status" value="1"/>
</dbReference>
<dbReference type="InterPro" id="IPR002104">
    <property type="entry name" value="Integrase_catalytic"/>
</dbReference>
<evidence type="ECO:0000256" key="5">
    <source>
        <dbReference type="PROSITE-ProRule" id="PRU01248"/>
    </source>
</evidence>
<organism evidence="8 9">
    <name type="scientific">Limosilactobacillus reuteri</name>
    <name type="common">Lactobacillus reuteri</name>
    <dbReference type="NCBI Taxonomy" id="1598"/>
    <lineage>
        <taxon>Bacteria</taxon>
        <taxon>Bacillati</taxon>
        <taxon>Bacillota</taxon>
        <taxon>Bacilli</taxon>
        <taxon>Lactobacillales</taxon>
        <taxon>Lactobacillaceae</taxon>
        <taxon>Limosilactobacillus</taxon>
    </lineage>
</organism>
<evidence type="ECO:0000256" key="2">
    <source>
        <dbReference type="ARBA" id="ARBA00022908"/>
    </source>
</evidence>
<dbReference type="InterPro" id="IPR010998">
    <property type="entry name" value="Integrase_recombinase_N"/>
</dbReference>
<evidence type="ECO:0000313" key="9">
    <source>
        <dbReference type="Proteomes" id="UP000245735"/>
    </source>
</evidence>
<dbReference type="PANTHER" id="PTHR30349">
    <property type="entry name" value="PHAGE INTEGRASE-RELATED"/>
    <property type="match status" value="1"/>
</dbReference>
<keyword evidence="4" id="KW-0233">DNA recombination</keyword>
<keyword evidence="3 5" id="KW-0238">DNA-binding</keyword>
<evidence type="ECO:0000259" key="6">
    <source>
        <dbReference type="PROSITE" id="PS51898"/>
    </source>
</evidence>
<dbReference type="RefSeq" id="WP_109975756.1">
    <property type="nucleotide sequence ID" value="NZ_QGHV01000015.1"/>
</dbReference>
<evidence type="ECO:0000256" key="4">
    <source>
        <dbReference type="ARBA" id="ARBA00023172"/>
    </source>
</evidence>
<dbReference type="InterPro" id="IPR050090">
    <property type="entry name" value="Tyrosine_recombinase_XerCD"/>
</dbReference>
<dbReference type="InterPro" id="IPR044068">
    <property type="entry name" value="CB"/>
</dbReference>
<evidence type="ECO:0000256" key="3">
    <source>
        <dbReference type="ARBA" id="ARBA00023125"/>
    </source>
</evidence>
<dbReference type="Proteomes" id="UP000245735">
    <property type="component" value="Unassembled WGS sequence"/>
</dbReference>
<dbReference type="Gene3D" id="1.10.150.130">
    <property type="match status" value="1"/>
</dbReference>
<dbReference type="PANTHER" id="PTHR30349:SF64">
    <property type="entry name" value="PROPHAGE INTEGRASE INTD-RELATED"/>
    <property type="match status" value="1"/>
</dbReference>
<dbReference type="PROSITE" id="PS51900">
    <property type="entry name" value="CB"/>
    <property type="match status" value="1"/>
</dbReference>
<evidence type="ECO:0000259" key="7">
    <source>
        <dbReference type="PROSITE" id="PS51900"/>
    </source>
</evidence>
<dbReference type="InterPro" id="IPR013762">
    <property type="entry name" value="Integrase-like_cat_sf"/>
</dbReference>
<dbReference type="InterPro" id="IPR004107">
    <property type="entry name" value="Integrase_SAM-like_N"/>
</dbReference>
<dbReference type="Gene3D" id="1.10.443.10">
    <property type="entry name" value="Intergrase catalytic core"/>
    <property type="match status" value="1"/>
</dbReference>
<proteinExistence type="inferred from homology"/>
<comment type="caution">
    <text evidence="8">The sequence shown here is derived from an EMBL/GenBank/DDBJ whole genome shotgun (WGS) entry which is preliminary data.</text>
</comment>
<name>A0ABD6Y7I5_LIMRT</name>
<keyword evidence="2" id="KW-0229">DNA integration</keyword>
<evidence type="ECO:0000256" key="1">
    <source>
        <dbReference type="ARBA" id="ARBA00008857"/>
    </source>
</evidence>